<reference evidence="1" key="2">
    <citation type="journal article" date="2023" name="IMA Fungus">
        <title>Comparative genomic study of the Penicillium genus elucidates a diverse pangenome and 15 lateral gene transfer events.</title>
        <authorList>
            <person name="Petersen C."/>
            <person name="Sorensen T."/>
            <person name="Nielsen M.R."/>
            <person name="Sondergaard T.E."/>
            <person name="Sorensen J.L."/>
            <person name="Fitzpatrick D.A."/>
            <person name="Frisvad J.C."/>
            <person name="Nielsen K.L."/>
        </authorList>
    </citation>
    <scope>NUCLEOTIDE SEQUENCE</scope>
    <source>
        <strain evidence="1">IBT 35673</strain>
    </source>
</reference>
<organism evidence="1 2">
    <name type="scientific">Penicillium brevicompactum</name>
    <dbReference type="NCBI Taxonomy" id="5074"/>
    <lineage>
        <taxon>Eukaryota</taxon>
        <taxon>Fungi</taxon>
        <taxon>Dikarya</taxon>
        <taxon>Ascomycota</taxon>
        <taxon>Pezizomycotina</taxon>
        <taxon>Eurotiomycetes</taxon>
        <taxon>Eurotiomycetidae</taxon>
        <taxon>Eurotiales</taxon>
        <taxon>Aspergillaceae</taxon>
        <taxon>Penicillium</taxon>
    </lineage>
</organism>
<accession>A0A9W9Q547</accession>
<reference evidence="1" key="1">
    <citation type="submission" date="2022-12" db="EMBL/GenBank/DDBJ databases">
        <authorList>
            <person name="Petersen C."/>
        </authorList>
    </citation>
    <scope>NUCLEOTIDE SEQUENCE</scope>
    <source>
        <strain evidence="1">IBT 35673</strain>
    </source>
</reference>
<sequence>MAHRFMVCGSRDHAERILDIRTCGFFVYNSITTTEGQIVWKDQTYFLYRDIHFKHLFTILQFQQFTMTQLRKYEREAAWQLFTHLLVYLQPILPPSREKAAMTTRTDVTWTGPSSMIPELHSP</sequence>
<dbReference type="EMBL" id="JAPZBQ010000006">
    <property type="protein sequence ID" value="KAJ5323062.1"/>
    <property type="molecule type" value="Genomic_DNA"/>
</dbReference>
<name>A0A9W9Q547_PENBR</name>
<proteinExistence type="predicted"/>
<gene>
    <name evidence="1" type="ORF">N7452_011351</name>
</gene>
<dbReference type="AlphaFoldDB" id="A0A9W9Q547"/>
<evidence type="ECO:0000313" key="1">
    <source>
        <dbReference type="EMBL" id="KAJ5323062.1"/>
    </source>
</evidence>
<protein>
    <submittedName>
        <fullName evidence="1">Uncharacterized protein</fullName>
    </submittedName>
</protein>
<evidence type="ECO:0000313" key="2">
    <source>
        <dbReference type="Proteomes" id="UP001147695"/>
    </source>
</evidence>
<dbReference type="Proteomes" id="UP001147695">
    <property type="component" value="Unassembled WGS sequence"/>
</dbReference>
<comment type="caution">
    <text evidence="1">The sequence shown here is derived from an EMBL/GenBank/DDBJ whole genome shotgun (WGS) entry which is preliminary data.</text>
</comment>